<dbReference type="NCBIfam" id="TIGR02396">
    <property type="entry name" value="diverge_rpsU"/>
    <property type="match status" value="1"/>
</dbReference>
<dbReference type="Proteomes" id="UP000322084">
    <property type="component" value="Unassembled WGS sequence"/>
</dbReference>
<dbReference type="GO" id="GO:0008289">
    <property type="term" value="F:lipid binding"/>
    <property type="evidence" value="ECO:0007669"/>
    <property type="project" value="UniProtKB-KW"/>
</dbReference>
<protein>
    <recommendedName>
        <fullName evidence="7">COQ9 C-terminal domain-containing protein</fullName>
    </recommendedName>
</protein>
<keyword evidence="3" id="KW-0831">Ubiquinone biosynthesis</keyword>
<evidence type="ECO:0000313" key="8">
    <source>
        <dbReference type="EMBL" id="GEQ98942.1"/>
    </source>
</evidence>
<dbReference type="PANTHER" id="PTHR21427">
    <property type="entry name" value="UBIQUINONE BIOSYNTHESIS PROTEIN COQ9, MITOCHONDRIAL"/>
    <property type="match status" value="1"/>
</dbReference>
<dbReference type="PANTHER" id="PTHR21427:SF19">
    <property type="entry name" value="UBIQUINONE BIOSYNTHESIS PROTEIN COQ9, MITOCHONDRIAL"/>
    <property type="match status" value="1"/>
</dbReference>
<comment type="pathway">
    <text evidence="1">Cofactor biosynthesis; ubiquinone biosynthesis.</text>
</comment>
<evidence type="ECO:0000259" key="7">
    <source>
        <dbReference type="Pfam" id="PF08511"/>
    </source>
</evidence>
<dbReference type="InterPro" id="IPR012762">
    <property type="entry name" value="Ubiq_biosynth_COQ9"/>
</dbReference>
<comment type="caution">
    <text evidence="8">The sequence shown here is derived from an EMBL/GenBank/DDBJ whole genome shotgun (WGS) entry which is preliminary data.</text>
</comment>
<feature type="domain" description="COQ9 C-terminal" evidence="7">
    <location>
        <begin position="121"/>
        <end position="191"/>
    </location>
</feature>
<keyword evidence="4" id="KW-0809">Transit peptide</keyword>
<dbReference type="RefSeq" id="WP_150001146.1">
    <property type="nucleotide sequence ID" value="NZ_BKCL01000011.1"/>
</dbReference>
<evidence type="ECO:0000256" key="2">
    <source>
        <dbReference type="ARBA" id="ARBA00010766"/>
    </source>
</evidence>
<dbReference type="Gene3D" id="1.10.357.10">
    <property type="entry name" value="Tetracycline Repressor, domain 2"/>
    <property type="match status" value="1"/>
</dbReference>
<evidence type="ECO:0000256" key="1">
    <source>
        <dbReference type="ARBA" id="ARBA00004749"/>
    </source>
</evidence>
<dbReference type="AlphaFoldDB" id="A0A5A7MSC8"/>
<organism evidence="8 9">
    <name type="scientific">Iodidimonas gelatinilytica</name>
    <dbReference type="NCBI Taxonomy" id="1236966"/>
    <lineage>
        <taxon>Bacteria</taxon>
        <taxon>Pseudomonadati</taxon>
        <taxon>Pseudomonadota</taxon>
        <taxon>Alphaproteobacteria</taxon>
        <taxon>Iodidimonadales</taxon>
        <taxon>Iodidimonadaceae</taxon>
        <taxon>Iodidimonas</taxon>
    </lineage>
</organism>
<dbReference type="InterPro" id="IPR013718">
    <property type="entry name" value="COQ9_C"/>
</dbReference>
<dbReference type="EMBL" id="BKCL01000011">
    <property type="protein sequence ID" value="GEQ98942.1"/>
    <property type="molecule type" value="Genomic_DNA"/>
</dbReference>
<evidence type="ECO:0000256" key="6">
    <source>
        <dbReference type="ARBA" id="ARBA00058104"/>
    </source>
</evidence>
<name>A0A5A7MSC8_9PROT</name>
<keyword evidence="5" id="KW-0446">Lipid-binding</keyword>
<evidence type="ECO:0000256" key="4">
    <source>
        <dbReference type="ARBA" id="ARBA00022946"/>
    </source>
</evidence>
<evidence type="ECO:0000256" key="3">
    <source>
        <dbReference type="ARBA" id="ARBA00022688"/>
    </source>
</evidence>
<proteinExistence type="inferred from homology"/>
<sequence length="219" mass="24847">MTTSTDRTPQEWQDDLIEGTMMHAAFDGWTWTAIERAASELGLPEGYARLVFPGGPLEAIEHMMRRADRMMLVELERRGGASMRIRERITAAVRIRLEQAIPHREAVRRALGVLALLQHAALSAKSLWRTADVIWRAAGDTATDYNHYTKRATLSAVYSSTLLAWIADSSEGFVDTWAFLDRRIDNVMQFEKVKASLRNSTVNLPSLTRFLGRLRYPAR</sequence>
<gene>
    <name evidence="8" type="ORF">JCM17844_25790</name>
</gene>
<dbReference type="Pfam" id="PF08511">
    <property type="entry name" value="COQ9"/>
    <property type="match status" value="1"/>
</dbReference>
<evidence type="ECO:0000313" key="9">
    <source>
        <dbReference type="Proteomes" id="UP000322084"/>
    </source>
</evidence>
<evidence type="ECO:0000256" key="5">
    <source>
        <dbReference type="ARBA" id="ARBA00023121"/>
    </source>
</evidence>
<comment type="function">
    <text evidence="6">Membrane-associated protein that warps the membrane surface to access and bind aromatic isoprenes with high specificity, including ubiquinone (CoQ) isoprene intermediates and presents them directly to COQ7, therefore facilitating the COQ7-mediated hydroxylase step. Participates in the biosynthesis of coenzyme Q, also named ubiquinone, an essential lipid-soluble electron transporter for aerobic cellular respiration.</text>
</comment>
<reference evidence="8 9" key="1">
    <citation type="submission" date="2019-09" db="EMBL/GenBank/DDBJ databases">
        <title>NBRP : Genome information of microbial organism related human and environment.</title>
        <authorList>
            <person name="Hattori M."/>
            <person name="Oshima K."/>
            <person name="Inaba H."/>
            <person name="Suda W."/>
            <person name="Sakamoto M."/>
            <person name="Iino T."/>
            <person name="Kitahara M."/>
            <person name="Oshida Y."/>
            <person name="Iida T."/>
            <person name="Kudo T."/>
            <person name="Itoh T."/>
            <person name="Ohkuma M."/>
        </authorList>
    </citation>
    <scope>NUCLEOTIDE SEQUENCE [LARGE SCALE GENOMIC DNA]</scope>
    <source>
        <strain evidence="8 9">Hi-2</strain>
    </source>
</reference>
<comment type="similarity">
    <text evidence="2">Belongs to the COQ9 family.</text>
</comment>
<dbReference type="GO" id="GO:0006744">
    <property type="term" value="P:ubiquinone biosynthetic process"/>
    <property type="evidence" value="ECO:0007669"/>
    <property type="project" value="UniProtKB-KW"/>
</dbReference>
<accession>A0A5A7MSC8</accession>